<evidence type="ECO:0000313" key="2">
    <source>
        <dbReference type="EMBL" id="VEN46251.1"/>
    </source>
</evidence>
<feature type="region of interest" description="Disordered" evidence="1">
    <location>
        <begin position="1"/>
        <end position="20"/>
    </location>
</feature>
<dbReference type="Proteomes" id="UP000410492">
    <property type="component" value="Unassembled WGS sequence"/>
</dbReference>
<gene>
    <name evidence="2" type="ORF">CALMAC_LOCUS8406</name>
</gene>
<evidence type="ECO:0000313" key="3">
    <source>
        <dbReference type="Proteomes" id="UP000410492"/>
    </source>
</evidence>
<reference evidence="2 3" key="1">
    <citation type="submission" date="2019-01" db="EMBL/GenBank/DDBJ databases">
        <authorList>
            <person name="Sayadi A."/>
        </authorList>
    </citation>
    <scope>NUCLEOTIDE SEQUENCE [LARGE SCALE GENOMIC DNA]</scope>
</reference>
<evidence type="ECO:0000256" key="1">
    <source>
        <dbReference type="SAM" id="MobiDB-lite"/>
    </source>
</evidence>
<accession>A0A653CEB9</accession>
<organism evidence="2 3">
    <name type="scientific">Callosobruchus maculatus</name>
    <name type="common">Southern cowpea weevil</name>
    <name type="synonym">Pulse bruchid</name>
    <dbReference type="NCBI Taxonomy" id="64391"/>
    <lineage>
        <taxon>Eukaryota</taxon>
        <taxon>Metazoa</taxon>
        <taxon>Ecdysozoa</taxon>
        <taxon>Arthropoda</taxon>
        <taxon>Hexapoda</taxon>
        <taxon>Insecta</taxon>
        <taxon>Pterygota</taxon>
        <taxon>Neoptera</taxon>
        <taxon>Endopterygota</taxon>
        <taxon>Coleoptera</taxon>
        <taxon>Polyphaga</taxon>
        <taxon>Cucujiformia</taxon>
        <taxon>Chrysomeloidea</taxon>
        <taxon>Chrysomelidae</taxon>
        <taxon>Bruchinae</taxon>
        <taxon>Bruchini</taxon>
        <taxon>Callosobruchus</taxon>
    </lineage>
</organism>
<feature type="non-terminal residue" evidence="2">
    <location>
        <position position="1"/>
    </location>
</feature>
<keyword evidence="3" id="KW-1185">Reference proteome</keyword>
<proteinExistence type="predicted"/>
<name>A0A653CEB9_CALMS</name>
<dbReference type="EMBL" id="CAACVG010007598">
    <property type="protein sequence ID" value="VEN46251.1"/>
    <property type="molecule type" value="Genomic_DNA"/>
</dbReference>
<feature type="non-terminal residue" evidence="2">
    <location>
        <position position="152"/>
    </location>
</feature>
<dbReference type="AlphaFoldDB" id="A0A653CEB9"/>
<feature type="region of interest" description="Disordered" evidence="1">
    <location>
        <begin position="98"/>
        <end position="127"/>
    </location>
</feature>
<feature type="compositionally biased region" description="Basic and acidic residues" evidence="1">
    <location>
        <begin position="9"/>
        <end position="20"/>
    </location>
</feature>
<sequence>QGSVRHLGKSHERLTESKIDDKEEITQKYALITTVPSETADRSNMMYTSKDEDFTTSSEIVPIDLLEAKDSLIRHEISLLKKREQWRVEPKDSLEVQKDSQAELLQKKSSKLSSAKNSVELMRESKQKLRELTPYPLKICKGERDKNDKRYE</sequence>
<protein>
    <submittedName>
        <fullName evidence="2">Uncharacterized protein</fullName>
    </submittedName>
</protein>